<dbReference type="AlphaFoldDB" id="A0A9Q0Z5C4"/>
<evidence type="ECO:0000256" key="1">
    <source>
        <dbReference type="SAM" id="MobiDB-lite"/>
    </source>
</evidence>
<dbReference type="Pfam" id="PF06273">
    <property type="entry name" value="eIF-4B"/>
    <property type="match status" value="1"/>
</dbReference>
<evidence type="ECO:0000313" key="2">
    <source>
        <dbReference type="EMBL" id="KAJ6721932.1"/>
    </source>
</evidence>
<dbReference type="GO" id="GO:0003743">
    <property type="term" value="F:translation initiation factor activity"/>
    <property type="evidence" value="ECO:0007669"/>
    <property type="project" value="UniProtKB-KW"/>
</dbReference>
<organism evidence="2 3">
    <name type="scientific">Salix viminalis</name>
    <name type="common">Common osier</name>
    <name type="synonym">Basket willow</name>
    <dbReference type="NCBI Taxonomy" id="40686"/>
    <lineage>
        <taxon>Eukaryota</taxon>
        <taxon>Viridiplantae</taxon>
        <taxon>Streptophyta</taxon>
        <taxon>Embryophyta</taxon>
        <taxon>Tracheophyta</taxon>
        <taxon>Spermatophyta</taxon>
        <taxon>Magnoliopsida</taxon>
        <taxon>eudicotyledons</taxon>
        <taxon>Gunneridae</taxon>
        <taxon>Pentapetalae</taxon>
        <taxon>rosids</taxon>
        <taxon>fabids</taxon>
        <taxon>Malpighiales</taxon>
        <taxon>Salicaceae</taxon>
        <taxon>Saliceae</taxon>
        <taxon>Salix</taxon>
    </lineage>
</organism>
<accession>A0A9Q0Z5C4</accession>
<sequence>MRKKRELEILVHDLDDKVRFGPKVIERPGSGAGRSSGFSERPPSRPGSFDESRSTEFMDRPRSRGKPDIWTRPADERRSFQGGRERGFLGSRDFDR</sequence>
<name>A0A9Q0Z5C4_SALVM</name>
<protein>
    <submittedName>
        <fullName evidence="2">EUKARYOTIC TRANSLATION INITIATION FACTOR 4B1</fullName>
    </submittedName>
</protein>
<comment type="caution">
    <text evidence="2">The sequence shown here is derived from an EMBL/GenBank/DDBJ whole genome shotgun (WGS) entry which is preliminary data.</text>
</comment>
<reference evidence="2" key="2">
    <citation type="journal article" date="2023" name="Int. J. Mol. Sci.">
        <title>De Novo Assembly and Annotation of 11 Diverse Shrub Willow (Salix) Genomes Reveals Novel Gene Organization in Sex-Linked Regions.</title>
        <authorList>
            <person name="Hyden B."/>
            <person name="Feng K."/>
            <person name="Yates T.B."/>
            <person name="Jawdy S."/>
            <person name="Cereghino C."/>
            <person name="Smart L.B."/>
            <person name="Muchero W."/>
        </authorList>
    </citation>
    <scope>NUCLEOTIDE SEQUENCE [LARGE SCALE GENOMIC DNA]</scope>
    <source>
        <tissue evidence="2">Shoot tip</tissue>
    </source>
</reference>
<evidence type="ECO:0000313" key="3">
    <source>
        <dbReference type="Proteomes" id="UP001151529"/>
    </source>
</evidence>
<feature type="region of interest" description="Disordered" evidence="1">
    <location>
        <begin position="20"/>
        <end position="96"/>
    </location>
</feature>
<keyword evidence="3" id="KW-1185">Reference proteome</keyword>
<keyword evidence="2" id="KW-0648">Protein biosynthesis</keyword>
<dbReference type="OrthoDB" id="1621411at2759"/>
<dbReference type="EMBL" id="JAPFFL010000006">
    <property type="protein sequence ID" value="KAJ6721932.1"/>
    <property type="molecule type" value="Genomic_DNA"/>
</dbReference>
<reference evidence="2" key="1">
    <citation type="submission" date="2022-11" db="EMBL/GenBank/DDBJ databases">
        <authorList>
            <person name="Hyden B.L."/>
            <person name="Feng K."/>
            <person name="Yates T."/>
            <person name="Jawdy S."/>
            <person name="Smart L.B."/>
            <person name="Muchero W."/>
        </authorList>
    </citation>
    <scope>NUCLEOTIDE SEQUENCE</scope>
    <source>
        <tissue evidence="2">Shoot tip</tissue>
    </source>
</reference>
<proteinExistence type="predicted"/>
<feature type="compositionally biased region" description="Basic and acidic residues" evidence="1">
    <location>
        <begin position="48"/>
        <end position="96"/>
    </location>
</feature>
<gene>
    <name evidence="2" type="ORF">OIU85_024968</name>
</gene>
<dbReference type="Proteomes" id="UP001151529">
    <property type="component" value="Chromosome 10"/>
</dbReference>
<dbReference type="InterPro" id="IPR010433">
    <property type="entry name" value="EIF-4B_pln"/>
</dbReference>
<keyword evidence="2" id="KW-0396">Initiation factor</keyword>